<dbReference type="EMBL" id="JYDQ01000015">
    <property type="protein sequence ID" value="KRY21584.1"/>
    <property type="molecule type" value="Genomic_DNA"/>
</dbReference>
<gene>
    <name evidence="1" type="ORF">T12_16267</name>
</gene>
<organism evidence="1 2">
    <name type="scientific">Trichinella patagoniensis</name>
    <dbReference type="NCBI Taxonomy" id="990121"/>
    <lineage>
        <taxon>Eukaryota</taxon>
        <taxon>Metazoa</taxon>
        <taxon>Ecdysozoa</taxon>
        <taxon>Nematoda</taxon>
        <taxon>Enoplea</taxon>
        <taxon>Dorylaimia</taxon>
        <taxon>Trichinellida</taxon>
        <taxon>Trichinellidae</taxon>
        <taxon>Trichinella</taxon>
    </lineage>
</organism>
<keyword evidence="2" id="KW-1185">Reference proteome</keyword>
<sequence>MLVLIYLLLELTELQYSYFGLGIVEFLWHLKILKKFLESLITMMTLPIKSTVYQFVPEDQGSDGTGKALRKTVRTHRSRLSTPSVPLCVARYSLKQKSFIQRLCMETFTYCRQSNQE</sequence>
<evidence type="ECO:0000313" key="2">
    <source>
        <dbReference type="Proteomes" id="UP000054783"/>
    </source>
</evidence>
<reference evidence="1 2" key="1">
    <citation type="submission" date="2015-01" db="EMBL/GenBank/DDBJ databases">
        <title>Evolution of Trichinella species and genotypes.</title>
        <authorList>
            <person name="Korhonen P.K."/>
            <person name="Edoardo P."/>
            <person name="Giuseppe L.R."/>
            <person name="Gasser R.B."/>
        </authorList>
    </citation>
    <scope>NUCLEOTIDE SEQUENCE [LARGE SCALE GENOMIC DNA]</scope>
    <source>
        <strain evidence="1">ISS2496</strain>
    </source>
</reference>
<comment type="caution">
    <text evidence="1">The sequence shown here is derived from an EMBL/GenBank/DDBJ whole genome shotgun (WGS) entry which is preliminary data.</text>
</comment>
<dbReference type="AlphaFoldDB" id="A0A0V1A9T3"/>
<dbReference type="Proteomes" id="UP000054783">
    <property type="component" value="Unassembled WGS sequence"/>
</dbReference>
<name>A0A0V1A9T3_9BILA</name>
<proteinExistence type="predicted"/>
<protein>
    <submittedName>
        <fullName evidence="1">Uncharacterized protein</fullName>
    </submittedName>
</protein>
<evidence type="ECO:0000313" key="1">
    <source>
        <dbReference type="EMBL" id="KRY21584.1"/>
    </source>
</evidence>
<accession>A0A0V1A9T3</accession>